<reference evidence="1 2" key="1">
    <citation type="submission" date="2016-10" db="EMBL/GenBank/DDBJ databases">
        <authorList>
            <person name="de Groot N.N."/>
        </authorList>
    </citation>
    <scope>NUCLEOTIDE SEQUENCE [LARGE SCALE GENOMIC DNA]</scope>
    <source>
        <strain evidence="1 2">DSM 23310</strain>
    </source>
</reference>
<proteinExistence type="predicted"/>
<name>A0A1H3BAM2_9FIRM</name>
<protein>
    <submittedName>
        <fullName evidence="1">CxxC motif-containing protein</fullName>
    </submittedName>
</protein>
<dbReference type="PANTHER" id="PTHR39450">
    <property type="entry name" value="MOLYBDOPTERIN OXIDOREDUCTASE, 4FE-4S CLUSTER-BINDING SUBUNIT"/>
    <property type="match status" value="1"/>
</dbReference>
<dbReference type="Gene3D" id="3.10.530.10">
    <property type="entry name" value="CPE0013-like"/>
    <property type="match status" value="1"/>
</dbReference>
<dbReference type="EMBL" id="FNNG01000010">
    <property type="protein sequence ID" value="SDX38825.1"/>
    <property type="molecule type" value="Genomic_DNA"/>
</dbReference>
<dbReference type="SUPFAM" id="SSF160148">
    <property type="entry name" value="CPE0013-like"/>
    <property type="match status" value="1"/>
</dbReference>
<dbReference type="InterPro" id="IPR012460">
    <property type="entry name" value="DUF1667"/>
</dbReference>
<accession>A0A1H3BAM2</accession>
<evidence type="ECO:0000313" key="1">
    <source>
        <dbReference type="EMBL" id="SDX38825.1"/>
    </source>
</evidence>
<organism evidence="1 2">
    <name type="scientific">Tepidimicrobium xylanilyticum</name>
    <dbReference type="NCBI Taxonomy" id="1123352"/>
    <lineage>
        <taxon>Bacteria</taxon>
        <taxon>Bacillati</taxon>
        <taxon>Bacillota</taxon>
        <taxon>Tissierellia</taxon>
        <taxon>Tissierellales</taxon>
        <taxon>Tepidimicrobiaceae</taxon>
        <taxon>Tepidimicrobium</taxon>
    </lineage>
</organism>
<sequence length="121" mass="13336">MDKIEKICIVCPIGCNLIIEKDSTSKDGYKVNGNKCNRGLKYAIEEMTNPTRVLTSTVRIRGISNNMLSVRTDKGIPKDKIFQVMDVIRGLEVELPVEVGDLILTNILNTNANLIATKSVG</sequence>
<evidence type="ECO:0000313" key="2">
    <source>
        <dbReference type="Proteomes" id="UP000198828"/>
    </source>
</evidence>
<gene>
    <name evidence="1" type="ORF">SAMN05660923_02217</name>
</gene>
<dbReference type="Pfam" id="PF07892">
    <property type="entry name" value="DUF1667"/>
    <property type="match status" value="1"/>
</dbReference>
<dbReference type="AlphaFoldDB" id="A0A1H3BAM2"/>
<dbReference type="Proteomes" id="UP000198828">
    <property type="component" value="Unassembled WGS sequence"/>
</dbReference>
<dbReference type="InterPro" id="IPR036593">
    <property type="entry name" value="CPE0013-like_sf"/>
</dbReference>
<dbReference type="PANTHER" id="PTHR39450:SF1">
    <property type="entry name" value="DUF1667 DOMAIN-CONTAINING PROTEIN"/>
    <property type="match status" value="1"/>
</dbReference>
<dbReference type="RefSeq" id="WP_234949892.1">
    <property type="nucleotide sequence ID" value="NZ_FNNG01000010.1"/>
</dbReference>
<keyword evidence="2" id="KW-1185">Reference proteome</keyword>